<keyword evidence="3" id="KW-1185">Reference proteome</keyword>
<protein>
    <submittedName>
        <fullName evidence="2">Uncharacterized protein</fullName>
    </submittedName>
</protein>
<dbReference type="EMBL" id="JANPWB010000010">
    <property type="protein sequence ID" value="KAJ1145310.1"/>
    <property type="molecule type" value="Genomic_DNA"/>
</dbReference>
<dbReference type="Proteomes" id="UP001066276">
    <property type="component" value="Chromosome 6"/>
</dbReference>
<accession>A0AAV7R3U7</accession>
<evidence type="ECO:0000313" key="3">
    <source>
        <dbReference type="Proteomes" id="UP001066276"/>
    </source>
</evidence>
<name>A0AAV7R3U7_PLEWA</name>
<sequence>MLNVGTFNKCLRKPRAELPSGDPSMPRQMDARGGRREGPSELNELGLLQPCHLEPRRLARHRDIMQREASWEGYAVQP</sequence>
<organism evidence="2 3">
    <name type="scientific">Pleurodeles waltl</name>
    <name type="common">Iberian ribbed newt</name>
    <dbReference type="NCBI Taxonomy" id="8319"/>
    <lineage>
        <taxon>Eukaryota</taxon>
        <taxon>Metazoa</taxon>
        <taxon>Chordata</taxon>
        <taxon>Craniata</taxon>
        <taxon>Vertebrata</taxon>
        <taxon>Euteleostomi</taxon>
        <taxon>Amphibia</taxon>
        <taxon>Batrachia</taxon>
        <taxon>Caudata</taxon>
        <taxon>Salamandroidea</taxon>
        <taxon>Salamandridae</taxon>
        <taxon>Pleurodelinae</taxon>
        <taxon>Pleurodeles</taxon>
    </lineage>
</organism>
<evidence type="ECO:0000313" key="2">
    <source>
        <dbReference type="EMBL" id="KAJ1145310.1"/>
    </source>
</evidence>
<feature type="region of interest" description="Disordered" evidence="1">
    <location>
        <begin position="13"/>
        <end position="43"/>
    </location>
</feature>
<evidence type="ECO:0000256" key="1">
    <source>
        <dbReference type="SAM" id="MobiDB-lite"/>
    </source>
</evidence>
<reference evidence="2" key="1">
    <citation type="journal article" date="2022" name="bioRxiv">
        <title>Sequencing and chromosome-scale assembly of the giantPleurodeles waltlgenome.</title>
        <authorList>
            <person name="Brown T."/>
            <person name="Elewa A."/>
            <person name="Iarovenko S."/>
            <person name="Subramanian E."/>
            <person name="Araus A.J."/>
            <person name="Petzold A."/>
            <person name="Susuki M."/>
            <person name="Suzuki K.-i.T."/>
            <person name="Hayashi T."/>
            <person name="Toyoda A."/>
            <person name="Oliveira C."/>
            <person name="Osipova E."/>
            <person name="Leigh N.D."/>
            <person name="Simon A."/>
            <person name="Yun M.H."/>
        </authorList>
    </citation>
    <scope>NUCLEOTIDE SEQUENCE</scope>
    <source>
        <strain evidence="2">20211129_DDA</strain>
        <tissue evidence="2">Liver</tissue>
    </source>
</reference>
<dbReference type="AlphaFoldDB" id="A0AAV7R3U7"/>
<proteinExistence type="predicted"/>
<feature type="compositionally biased region" description="Basic and acidic residues" evidence="1">
    <location>
        <begin position="29"/>
        <end position="39"/>
    </location>
</feature>
<gene>
    <name evidence="2" type="ORF">NDU88_011599</name>
</gene>
<comment type="caution">
    <text evidence="2">The sequence shown here is derived from an EMBL/GenBank/DDBJ whole genome shotgun (WGS) entry which is preliminary data.</text>
</comment>